<dbReference type="Pfam" id="PF02284">
    <property type="entry name" value="COX5A"/>
    <property type="match status" value="1"/>
</dbReference>
<evidence type="ECO:0000313" key="12">
    <source>
        <dbReference type="Proteomes" id="UP000007799"/>
    </source>
</evidence>
<dbReference type="RefSeq" id="XP_004989621.1">
    <property type="nucleotide sequence ID" value="XM_004989564.1"/>
</dbReference>
<evidence type="ECO:0000313" key="11">
    <source>
        <dbReference type="EMBL" id="EGD78298.1"/>
    </source>
</evidence>
<gene>
    <name evidence="11" type="ORF">PTSG_09364</name>
</gene>
<sequence length="174" mass="19900">MCVGSFRQSGNHPFRHTCSLLLHHWFCNLLSTHYLNDIMSLFRAVVRAPLRAGLLRSVAARPAAARMYSTHEELSDADFDAKWKAYFADETLDEHAIRRGLNDLFAHDLVPEPVILEQALRACRRVNDFSTCVRVFEGVKDKSPDDETYNYVVGQLKPVIEELQLTLPEELGFH</sequence>
<dbReference type="InterPro" id="IPR036545">
    <property type="entry name" value="Cyt_c_oxidase_su5A/6_sf"/>
</dbReference>
<dbReference type="GO" id="GO:0046872">
    <property type="term" value="F:metal ion binding"/>
    <property type="evidence" value="ECO:0007669"/>
    <property type="project" value="UniProtKB-KW"/>
</dbReference>
<evidence type="ECO:0000256" key="8">
    <source>
        <dbReference type="ARBA" id="ARBA00023004"/>
    </source>
</evidence>
<dbReference type="GO" id="GO:0045277">
    <property type="term" value="C:respiratory chain complex IV"/>
    <property type="evidence" value="ECO:0007669"/>
    <property type="project" value="InterPro"/>
</dbReference>
<dbReference type="EMBL" id="GL832982">
    <property type="protein sequence ID" value="EGD78298.1"/>
    <property type="molecule type" value="Genomic_DNA"/>
</dbReference>
<evidence type="ECO:0000256" key="7">
    <source>
        <dbReference type="ARBA" id="ARBA00022946"/>
    </source>
</evidence>
<keyword evidence="4" id="KW-0349">Heme</keyword>
<evidence type="ECO:0000256" key="4">
    <source>
        <dbReference type="ARBA" id="ARBA00022617"/>
    </source>
</evidence>
<dbReference type="UniPathway" id="UPA00705"/>
<dbReference type="AlphaFoldDB" id="F2UME9"/>
<dbReference type="CDD" id="cd00923">
    <property type="entry name" value="Cyt_c_Oxidase_Va"/>
    <property type="match status" value="1"/>
</dbReference>
<dbReference type="SUPFAM" id="SSF48479">
    <property type="entry name" value="Cytochrome c oxidase subunit E"/>
    <property type="match status" value="1"/>
</dbReference>
<dbReference type="GeneID" id="16070171"/>
<dbReference type="Gene3D" id="1.25.40.40">
    <property type="entry name" value="Cytochrome c oxidase, subunit Va/VI"/>
    <property type="match status" value="1"/>
</dbReference>
<keyword evidence="9" id="KW-0496">Mitochondrion</keyword>
<dbReference type="eggNOG" id="KOG4077">
    <property type="taxonomic scope" value="Eukaryota"/>
</dbReference>
<dbReference type="KEGG" id="sre:PTSG_09364"/>
<reference evidence="11" key="1">
    <citation type="submission" date="2009-08" db="EMBL/GenBank/DDBJ databases">
        <title>Annotation of Salpingoeca rosetta.</title>
        <authorList>
            <consortium name="The Broad Institute Genome Sequencing Platform"/>
            <person name="Russ C."/>
            <person name="Cuomo C."/>
            <person name="Burger G."/>
            <person name="Gray M.W."/>
            <person name="Holland P.W.H."/>
            <person name="King N."/>
            <person name="Lang F.B.F."/>
            <person name="Roger A.J."/>
            <person name="Ruiz-Trillo I."/>
            <person name="Young S.K."/>
            <person name="Zeng Q."/>
            <person name="Gargeya S."/>
            <person name="Alvarado L."/>
            <person name="Berlin A."/>
            <person name="Chapman S.B."/>
            <person name="Chen Z."/>
            <person name="Freedman E."/>
            <person name="Gellesch M."/>
            <person name="Goldberg J."/>
            <person name="Griggs A."/>
            <person name="Gujja S."/>
            <person name="Heilman E."/>
            <person name="Heiman D."/>
            <person name="Howarth C."/>
            <person name="Mehta T."/>
            <person name="Neiman D."/>
            <person name="Pearson M."/>
            <person name="Roberts A."/>
            <person name="Saif S."/>
            <person name="Shea T."/>
            <person name="Shenoy N."/>
            <person name="Sisk P."/>
            <person name="Stolte C."/>
            <person name="Sykes S."/>
            <person name="White J."/>
            <person name="Yandava C."/>
            <person name="Haas B."/>
            <person name="Nusbaum C."/>
            <person name="Birren B."/>
        </authorList>
    </citation>
    <scope>NUCLEOTIDE SEQUENCE</scope>
    <source>
        <strain evidence="11">ATCC 50818</strain>
    </source>
</reference>
<dbReference type="InterPro" id="IPR003204">
    <property type="entry name" value="Cyt_c_oxidase_su5A/6"/>
</dbReference>
<evidence type="ECO:0000256" key="5">
    <source>
        <dbReference type="ARBA" id="ARBA00022723"/>
    </source>
</evidence>
<dbReference type="PANTHER" id="PTHR14200">
    <property type="entry name" value="CYTOCHROME C OXIDASE POLYPEPTIDE"/>
    <property type="match status" value="1"/>
</dbReference>
<proteinExistence type="inferred from homology"/>
<dbReference type="FunFam" id="1.25.40.40:FF:000001">
    <property type="entry name" value="Cytochrome c oxidase subunit VI"/>
    <property type="match status" value="1"/>
</dbReference>
<dbReference type="FunCoup" id="F2UME9">
    <property type="interactions" value="712"/>
</dbReference>
<keyword evidence="8" id="KW-0408">Iron</keyword>
<dbReference type="Proteomes" id="UP000007799">
    <property type="component" value="Unassembled WGS sequence"/>
</dbReference>
<dbReference type="InParanoid" id="F2UME9"/>
<dbReference type="OrthoDB" id="5778907at2759"/>
<comment type="similarity">
    <text evidence="3">Belongs to the cytochrome c oxidase subunit 5A family.</text>
</comment>
<keyword evidence="10" id="KW-0472">Membrane</keyword>
<protein>
    <submittedName>
        <fullName evidence="11">Oxidase heme a,cytochrome</fullName>
    </submittedName>
</protein>
<dbReference type="PANTHER" id="PTHR14200:SF11">
    <property type="entry name" value="CYTOCHROME C OXIDASE SUBUNIT 5A, MITOCHONDRIAL"/>
    <property type="match status" value="1"/>
</dbReference>
<evidence type="ECO:0000256" key="2">
    <source>
        <dbReference type="ARBA" id="ARBA00004673"/>
    </source>
</evidence>
<evidence type="ECO:0000256" key="9">
    <source>
        <dbReference type="ARBA" id="ARBA00023128"/>
    </source>
</evidence>
<dbReference type="OMA" id="MEKWPAD"/>
<evidence type="ECO:0000256" key="10">
    <source>
        <dbReference type="ARBA" id="ARBA00023136"/>
    </source>
</evidence>
<dbReference type="STRING" id="946362.F2UME9"/>
<keyword evidence="7" id="KW-0809">Transit peptide</keyword>
<keyword evidence="6" id="KW-0999">Mitochondrion inner membrane</keyword>
<comment type="pathway">
    <text evidence="2">Energy metabolism; oxidative phosphorylation.</text>
</comment>
<evidence type="ECO:0000256" key="3">
    <source>
        <dbReference type="ARBA" id="ARBA00007972"/>
    </source>
</evidence>
<evidence type="ECO:0000256" key="1">
    <source>
        <dbReference type="ARBA" id="ARBA00004443"/>
    </source>
</evidence>
<keyword evidence="5" id="KW-0479">Metal-binding</keyword>
<accession>F2UME9</accession>
<comment type="subcellular location">
    <subcellularLocation>
        <location evidence="1">Mitochondrion inner membrane</location>
        <topology evidence="1">Peripheral membrane protein</topology>
        <orientation evidence="1">Matrix side</orientation>
    </subcellularLocation>
</comment>
<dbReference type="GO" id="GO:0005743">
    <property type="term" value="C:mitochondrial inner membrane"/>
    <property type="evidence" value="ECO:0007669"/>
    <property type="project" value="UniProtKB-SubCell"/>
</dbReference>
<organism evidence="11 12">
    <name type="scientific">Salpingoeca rosetta (strain ATCC 50818 / BSB-021)</name>
    <dbReference type="NCBI Taxonomy" id="946362"/>
    <lineage>
        <taxon>Eukaryota</taxon>
        <taxon>Choanoflagellata</taxon>
        <taxon>Craspedida</taxon>
        <taxon>Salpingoecidae</taxon>
        <taxon>Salpingoeca</taxon>
    </lineage>
</organism>
<dbReference type="GO" id="GO:0006123">
    <property type="term" value="P:mitochondrial electron transport, cytochrome c to oxygen"/>
    <property type="evidence" value="ECO:0007669"/>
    <property type="project" value="InterPro"/>
</dbReference>
<evidence type="ECO:0000256" key="6">
    <source>
        <dbReference type="ARBA" id="ARBA00022792"/>
    </source>
</evidence>
<name>F2UME9_SALR5</name>
<keyword evidence="12" id="KW-1185">Reference proteome</keyword>